<keyword evidence="1" id="KW-1133">Transmembrane helix</keyword>
<organism evidence="3 4">
    <name type="scientific">Acaryochloris marina (strain MBIC 11017)</name>
    <dbReference type="NCBI Taxonomy" id="329726"/>
    <lineage>
        <taxon>Bacteria</taxon>
        <taxon>Bacillati</taxon>
        <taxon>Cyanobacteriota</taxon>
        <taxon>Cyanophyceae</taxon>
        <taxon>Acaryochloridales</taxon>
        <taxon>Acaryochloridaceae</taxon>
        <taxon>Acaryochloris</taxon>
    </lineage>
</organism>
<dbReference type="SUPFAM" id="SSF46565">
    <property type="entry name" value="Chaperone J-domain"/>
    <property type="match status" value="1"/>
</dbReference>
<dbReference type="KEGG" id="amr:AM1_0416"/>
<dbReference type="PANTHER" id="PTHR44825">
    <property type="match status" value="1"/>
</dbReference>
<feature type="domain" description="J" evidence="2">
    <location>
        <begin position="6"/>
        <end position="72"/>
    </location>
</feature>
<reference evidence="3 4" key="1">
    <citation type="journal article" date="2008" name="Proc. Natl. Acad. Sci. U.S.A.">
        <title>Niche adaptation and genome expansion in the chlorophyll d-producing cyanobacterium Acaryochloris marina.</title>
        <authorList>
            <person name="Swingley W.D."/>
            <person name="Chen M."/>
            <person name="Cheung P.C."/>
            <person name="Conrad A.L."/>
            <person name="Dejesa L.C."/>
            <person name="Hao J."/>
            <person name="Honchak B.M."/>
            <person name="Karbach L.E."/>
            <person name="Kurdoglu A."/>
            <person name="Lahiri S."/>
            <person name="Mastrian S.D."/>
            <person name="Miyashita H."/>
            <person name="Page L."/>
            <person name="Ramakrishna P."/>
            <person name="Satoh S."/>
            <person name="Sattley W.M."/>
            <person name="Shimada Y."/>
            <person name="Taylor H.L."/>
            <person name="Tomo T."/>
            <person name="Tsuchiya T."/>
            <person name="Wang Z.T."/>
            <person name="Raymond J."/>
            <person name="Mimuro M."/>
            <person name="Blankenship R.E."/>
            <person name="Touchman J.W."/>
        </authorList>
    </citation>
    <scope>NUCLEOTIDE SEQUENCE [LARGE SCALE GENOMIC DNA]</scope>
    <source>
        <strain evidence="4">MBIC 11017</strain>
    </source>
</reference>
<dbReference type="AlphaFoldDB" id="B0CAY3"/>
<evidence type="ECO:0000313" key="4">
    <source>
        <dbReference type="Proteomes" id="UP000000268"/>
    </source>
</evidence>
<dbReference type="PANTHER" id="PTHR44825:SF1">
    <property type="entry name" value="DNAJ HOMOLOG SUBFAMILY C MEMBER 4"/>
    <property type="match status" value="1"/>
</dbReference>
<keyword evidence="1" id="KW-0812">Transmembrane</keyword>
<dbReference type="PRINTS" id="PR00625">
    <property type="entry name" value="JDOMAIN"/>
</dbReference>
<accession>B0CAY3</accession>
<evidence type="ECO:0000313" key="3">
    <source>
        <dbReference type="EMBL" id="ABW25473.1"/>
    </source>
</evidence>
<dbReference type="EMBL" id="CP000828">
    <property type="protein sequence ID" value="ABW25473.1"/>
    <property type="molecule type" value="Genomic_DNA"/>
</dbReference>
<evidence type="ECO:0000256" key="1">
    <source>
        <dbReference type="SAM" id="Phobius"/>
    </source>
</evidence>
<dbReference type="eggNOG" id="COG0484">
    <property type="taxonomic scope" value="Bacteria"/>
</dbReference>
<dbReference type="CDD" id="cd06257">
    <property type="entry name" value="DnaJ"/>
    <property type="match status" value="1"/>
</dbReference>
<dbReference type="InterPro" id="IPR036869">
    <property type="entry name" value="J_dom_sf"/>
</dbReference>
<name>B0CAY3_ACAM1</name>
<keyword evidence="4" id="KW-1185">Reference proteome</keyword>
<dbReference type="Pfam" id="PF00226">
    <property type="entry name" value="DnaJ"/>
    <property type="match status" value="1"/>
</dbReference>
<keyword evidence="1" id="KW-0472">Membrane</keyword>
<dbReference type="SMR" id="B0CAY3"/>
<dbReference type="SMART" id="SM00271">
    <property type="entry name" value="DnaJ"/>
    <property type="match status" value="1"/>
</dbReference>
<dbReference type="PROSITE" id="PS50076">
    <property type="entry name" value="DNAJ_2"/>
    <property type="match status" value="1"/>
</dbReference>
<dbReference type="Proteomes" id="UP000000268">
    <property type="component" value="Chromosome"/>
</dbReference>
<gene>
    <name evidence="3" type="ordered locus">AM1_0416</name>
</gene>
<dbReference type="STRING" id="329726.AM1_0416"/>
<dbReference type="InterPro" id="IPR001623">
    <property type="entry name" value="DnaJ_domain"/>
</dbReference>
<evidence type="ECO:0000259" key="2">
    <source>
        <dbReference type="PROSITE" id="PS50076"/>
    </source>
</evidence>
<feature type="transmembrane region" description="Helical" evidence="1">
    <location>
        <begin position="109"/>
        <end position="132"/>
    </location>
</feature>
<protein>
    <submittedName>
        <fullName evidence="3">DnaJ-like protein</fullName>
    </submittedName>
</protein>
<dbReference type="InterPro" id="IPR052763">
    <property type="entry name" value="DnaJ_C4"/>
</dbReference>
<dbReference type="Gene3D" id="1.10.287.110">
    <property type="entry name" value="DnaJ domain"/>
    <property type="match status" value="1"/>
</dbReference>
<dbReference type="HOGENOM" id="CLU_091338_1_1_3"/>
<proteinExistence type="predicted"/>
<sequence length="147" mass="16382">MSMDSNFYQLLDLSPGASSDEIHDAYRRKSKVYHPDTTALPKETAIQKFQQLNDAYRVLSSPELRKSYDYRLGVSPAKYTSVQKVRSSDNPLASSQVQIQERPLSSGELVALLILCITFLGCLILAVVLGFARGEMMFVGLATLYLI</sequence>